<dbReference type="RefSeq" id="WP_183276131.1">
    <property type="nucleotide sequence ID" value="NZ_BLZR01000001.1"/>
</dbReference>
<comment type="similarity">
    <text evidence="3">Belongs to the glycosyl hydrolase 5 (cellulase A) family.</text>
</comment>
<dbReference type="InterPro" id="IPR001547">
    <property type="entry name" value="Glyco_hydro_5"/>
</dbReference>
<accession>A0A6V8SCL2</accession>
<dbReference type="InterPro" id="IPR010414">
    <property type="entry name" value="FRG1"/>
</dbReference>
<dbReference type="CDD" id="cd00257">
    <property type="entry name" value="beta-trefoil_FSCN-like"/>
    <property type="match status" value="1"/>
</dbReference>
<protein>
    <recommendedName>
        <fullName evidence="5">Glycoside hydrolase family 5 domain-containing protein</fullName>
    </recommendedName>
</protein>
<dbReference type="Pfam" id="PF00150">
    <property type="entry name" value="Cellulase"/>
    <property type="match status" value="1"/>
</dbReference>
<dbReference type="InterPro" id="IPR050386">
    <property type="entry name" value="Glycosyl_hydrolase_5"/>
</dbReference>
<dbReference type="InterPro" id="IPR008999">
    <property type="entry name" value="Actin-crosslinking"/>
</dbReference>
<organism evidence="6 7">
    <name type="scientific">Clostridium fungisolvens</name>
    <dbReference type="NCBI Taxonomy" id="1604897"/>
    <lineage>
        <taxon>Bacteria</taxon>
        <taxon>Bacillati</taxon>
        <taxon>Bacillota</taxon>
        <taxon>Clostridia</taxon>
        <taxon>Eubacteriales</taxon>
        <taxon>Clostridiaceae</taxon>
        <taxon>Clostridium</taxon>
    </lineage>
</organism>
<dbReference type="Pfam" id="PF06229">
    <property type="entry name" value="FRG1"/>
    <property type="match status" value="1"/>
</dbReference>
<dbReference type="PANTHER" id="PTHR31297:SF13">
    <property type="entry name" value="PUTATIVE-RELATED"/>
    <property type="match status" value="1"/>
</dbReference>
<evidence type="ECO:0000256" key="3">
    <source>
        <dbReference type="RuleBase" id="RU361153"/>
    </source>
</evidence>
<keyword evidence="4" id="KW-0732">Signal</keyword>
<dbReference type="AlphaFoldDB" id="A0A6V8SCL2"/>
<dbReference type="SUPFAM" id="SSF51445">
    <property type="entry name" value="(Trans)glycosidases"/>
    <property type="match status" value="1"/>
</dbReference>
<evidence type="ECO:0000313" key="7">
    <source>
        <dbReference type="Proteomes" id="UP000580568"/>
    </source>
</evidence>
<reference evidence="6 7" key="1">
    <citation type="submission" date="2020-07" db="EMBL/GenBank/DDBJ databases">
        <title>A new beta-1,3-glucan-decomposing anaerobic bacterium isolated from anoxic soil subjected to biological soil disinfestation.</title>
        <authorList>
            <person name="Ueki A."/>
            <person name="Tonouchi A."/>
        </authorList>
    </citation>
    <scope>NUCLEOTIDE SEQUENCE [LARGE SCALE GENOMIC DNA]</scope>
    <source>
        <strain evidence="6 7">TW1</strain>
    </source>
</reference>
<evidence type="ECO:0000259" key="5">
    <source>
        <dbReference type="Pfam" id="PF00150"/>
    </source>
</evidence>
<evidence type="ECO:0000256" key="1">
    <source>
        <dbReference type="ARBA" id="ARBA00022801"/>
    </source>
</evidence>
<dbReference type="GO" id="GO:0005576">
    <property type="term" value="C:extracellular region"/>
    <property type="evidence" value="ECO:0007669"/>
    <property type="project" value="TreeGrafter"/>
</dbReference>
<feature type="domain" description="Glycoside hydrolase family 5" evidence="5">
    <location>
        <begin position="110"/>
        <end position="351"/>
    </location>
</feature>
<dbReference type="Gene3D" id="2.80.10.50">
    <property type="match status" value="1"/>
</dbReference>
<proteinExistence type="inferred from homology"/>
<dbReference type="GO" id="GO:0009251">
    <property type="term" value="P:glucan catabolic process"/>
    <property type="evidence" value="ECO:0007669"/>
    <property type="project" value="TreeGrafter"/>
</dbReference>
<dbReference type="GO" id="GO:0008422">
    <property type="term" value="F:beta-glucosidase activity"/>
    <property type="evidence" value="ECO:0007669"/>
    <property type="project" value="TreeGrafter"/>
</dbReference>
<dbReference type="Gene3D" id="3.20.20.80">
    <property type="entry name" value="Glycosidases"/>
    <property type="match status" value="1"/>
</dbReference>
<evidence type="ECO:0000313" key="6">
    <source>
        <dbReference type="EMBL" id="GFP74581.1"/>
    </source>
</evidence>
<name>A0A6V8SCL2_9CLOT</name>
<keyword evidence="7" id="KW-1185">Reference proteome</keyword>
<dbReference type="InterPro" id="IPR017853">
    <property type="entry name" value="GH"/>
</dbReference>
<sequence>MLRKSKGLSVAIATLMLLGTMVTTTVKTKAATIGSTGFLKTNGTVIRDNKGTGSVVNLRGTNLGGWLLQENWMSPLGVTDEWTLRETLTNRFGEATKESLINTYQDAWLNTGDLDNIKNMGMNFVRVPILYLDLMDKYGNWKSNPWSRLDWLVNECSTRGIYVLLDLHGTFGGQNTFDNCGEANSDPQLWKNTQYQDRTVTLWQGIATHFKGNPTVAGYDLLNEPDKVGRDQLNGFYNRLYQAIRAIDPDHMIYMEGAWDWNQLYAPSVYGWTNVVYEMHYYAMANSQPTDWNAQNGLIDSAVQGMKDHQASWNIPVYAGEFCVFDFDDLWEKFLSQMNSINASWTNWTYKITNGSNHWGFYKYNNNPVPDINNDSAATIASKWQKFNTANFLPNTSFQDLVKKYTGAPAVTTQYSYLTARANGKVISADNYGNDPLIANRDTAGDWELFKVIDNGDGTISFQSKINGKYVAADLNNGNKLIARSTSIQQWEKFKKVPQTDGTIALQAMANNLYVTADLNNNGVLYATKTAVGGAWEAFNLTQQ</sequence>
<keyword evidence="1 3" id="KW-0378">Hydrolase</keyword>
<dbReference type="GO" id="GO:0009986">
    <property type="term" value="C:cell surface"/>
    <property type="evidence" value="ECO:0007669"/>
    <property type="project" value="TreeGrafter"/>
</dbReference>
<gene>
    <name evidence="6" type="ORF">bsdtw1_00636</name>
</gene>
<comment type="caution">
    <text evidence="6">The sequence shown here is derived from an EMBL/GenBank/DDBJ whole genome shotgun (WGS) entry which is preliminary data.</text>
</comment>
<feature type="chain" id="PRO_5038349795" description="Glycoside hydrolase family 5 domain-containing protein" evidence="4">
    <location>
        <begin position="25"/>
        <end position="544"/>
    </location>
</feature>
<evidence type="ECO:0000256" key="4">
    <source>
        <dbReference type="SAM" id="SignalP"/>
    </source>
</evidence>
<dbReference type="SUPFAM" id="SSF50405">
    <property type="entry name" value="Actin-crosslinking proteins"/>
    <property type="match status" value="1"/>
</dbReference>
<dbReference type="PANTHER" id="PTHR31297">
    <property type="entry name" value="GLUCAN ENDO-1,6-BETA-GLUCOSIDASE B"/>
    <property type="match status" value="1"/>
</dbReference>
<keyword evidence="2 3" id="KW-0326">Glycosidase</keyword>
<feature type="signal peptide" evidence="4">
    <location>
        <begin position="1"/>
        <end position="24"/>
    </location>
</feature>
<dbReference type="EMBL" id="BLZR01000001">
    <property type="protein sequence ID" value="GFP74581.1"/>
    <property type="molecule type" value="Genomic_DNA"/>
</dbReference>
<evidence type="ECO:0000256" key="2">
    <source>
        <dbReference type="ARBA" id="ARBA00023295"/>
    </source>
</evidence>
<dbReference type="Proteomes" id="UP000580568">
    <property type="component" value="Unassembled WGS sequence"/>
</dbReference>